<evidence type="ECO:0000313" key="2">
    <source>
        <dbReference type="EMBL" id="OQE04732.1"/>
    </source>
</evidence>
<evidence type="ECO:0000256" key="1">
    <source>
        <dbReference type="SAM" id="MobiDB-lite"/>
    </source>
</evidence>
<keyword evidence="3" id="KW-1185">Reference proteome</keyword>
<organism evidence="2 3">
    <name type="scientific">Penicillium vulpinum</name>
    <dbReference type="NCBI Taxonomy" id="29845"/>
    <lineage>
        <taxon>Eukaryota</taxon>
        <taxon>Fungi</taxon>
        <taxon>Dikarya</taxon>
        <taxon>Ascomycota</taxon>
        <taxon>Pezizomycotina</taxon>
        <taxon>Eurotiomycetes</taxon>
        <taxon>Eurotiomycetidae</taxon>
        <taxon>Eurotiales</taxon>
        <taxon>Aspergillaceae</taxon>
        <taxon>Penicillium</taxon>
    </lineage>
</organism>
<dbReference type="AlphaFoldDB" id="A0A1V6RSH5"/>
<proteinExistence type="predicted"/>
<protein>
    <submittedName>
        <fullName evidence="2">Uncharacterized protein</fullName>
    </submittedName>
</protein>
<dbReference type="STRING" id="29845.A0A1V6RSH5"/>
<dbReference type="PANTHER" id="PTHR40788">
    <property type="entry name" value="CLR5 DOMAIN-CONTAINING PROTEIN-RELATED"/>
    <property type="match status" value="1"/>
</dbReference>
<feature type="compositionally biased region" description="Basic residues" evidence="1">
    <location>
        <begin position="452"/>
        <end position="462"/>
    </location>
</feature>
<dbReference type="Proteomes" id="UP000191518">
    <property type="component" value="Unassembled WGS sequence"/>
</dbReference>
<reference evidence="3" key="1">
    <citation type="journal article" date="2017" name="Nat. Microbiol.">
        <title>Global analysis of biosynthetic gene clusters reveals vast potential of secondary metabolite production in Penicillium species.</title>
        <authorList>
            <person name="Nielsen J.C."/>
            <person name="Grijseels S."/>
            <person name="Prigent S."/>
            <person name="Ji B."/>
            <person name="Dainat J."/>
            <person name="Nielsen K.F."/>
            <person name="Frisvad J.C."/>
            <person name="Workman M."/>
            <person name="Nielsen J."/>
        </authorList>
    </citation>
    <scope>NUCLEOTIDE SEQUENCE [LARGE SCALE GENOMIC DNA]</scope>
    <source>
        <strain evidence="3">IBT 29486</strain>
    </source>
</reference>
<dbReference type="EMBL" id="MDYP01000030">
    <property type="protein sequence ID" value="OQE04732.1"/>
    <property type="molecule type" value="Genomic_DNA"/>
</dbReference>
<feature type="compositionally biased region" description="Polar residues" evidence="1">
    <location>
        <begin position="437"/>
        <end position="450"/>
    </location>
</feature>
<feature type="compositionally biased region" description="Polar residues" evidence="1">
    <location>
        <begin position="414"/>
        <end position="423"/>
    </location>
</feature>
<comment type="caution">
    <text evidence="2">The sequence shown here is derived from an EMBL/GenBank/DDBJ whole genome shotgun (WGS) entry which is preliminary data.</text>
</comment>
<sequence>MEIPAEALMSPDTLQNTLTDVPIQPEPPVLSTSEPGVNSLAATVAEARYRVPSQINIDRLLGIMGAKLAAAEDHIWGLREDPGYFADAALDIWEHRPESIIDFNGEKHSYMKGPSFRAIWDRILQQLVMEAYMLLTYWDEMYSRIAHLRDLLHKHAGDLKPEIQLPSELLRAFLVLDHNIKQHVMDPIRELKRSIPSSPPLRGWFRRMPEGSNPDIPSFSTSERPMTKSSYRVRCILDNIMVPDAATGRLNRLLDELERTTQNDRESRDLFTPRVSSLLSDLSVLVQCQNQLNCFQPWASTFCDEANNCYHDLQYEHQKRMLFVPFLNDSMLEASLAILGDPSDHKFRYPIDKRRTRETTAILQASEHALDEFWHKVDKVTLGEKDLLPEVLIKFLKSNRVLHRTPNWVEPSKSHSNSSQQPNLKDDTRPLSETYYELQQHTEQTISPSKQLAKKSKPKTRGASKTSSASPYNPPDLSGLSLEAEAKPTFHVNKRALKVFRTLLSQPSRTAQPGEVPWIEFLHAMESLGFASEKLYGSVWQFTPSGRKLDRGIQFHEPHPISKIPFRIARRMGRRLNRAYGWEGNLFCLQGK</sequence>
<evidence type="ECO:0000313" key="3">
    <source>
        <dbReference type="Proteomes" id="UP000191518"/>
    </source>
</evidence>
<name>A0A1V6RSH5_9EURO</name>
<gene>
    <name evidence="2" type="ORF">PENVUL_c030G05251</name>
</gene>
<accession>A0A1V6RSH5</accession>
<feature type="region of interest" description="Disordered" evidence="1">
    <location>
        <begin position="407"/>
        <end position="480"/>
    </location>
</feature>
<dbReference type="PANTHER" id="PTHR40788:SF2">
    <property type="entry name" value="CLR5 DOMAIN-CONTAINING PROTEIN"/>
    <property type="match status" value="1"/>
</dbReference>